<protein>
    <submittedName>
        <fullName evidence="2">Uncharacterized protein</fullName>
    </submittedName>
</protein>
<accession>A0A655JS66</accession>
<name>A0A655JS66_MYCTX</name>
<evidence type="ECO:0000256" key="1">
    <source>
        <dbReference type="SAM" id="MobiDB-lite"/>
    </source>
</evidence>
<evidence type="ECO:0000313" key="2">
    <source>
        <dbReference type="EMBL" id="COX57542.1"/>
    </source>
</evidence>
<feature type="compositionally biased region" description="Low complexity" evidence="1">
    <location>
        <begin position="25"/>
        <end position="56"/>
    </location>
</feature>
<dbReference type="Proteomes" id="UP000044938">
    <property type="component" value="Unassembled WGS sequence"/>
</dbReference>
<proteinExistence type="predicted"/>
<dbReference type="AlphaFoldDB" id="A0A655JS66"/>
<feature type="compositionally biased region" description="Low complexity" evidence="1">
    <location>
        <begin position="63"/>
        <end position="76"/>
    </location>
</feature>
<feature type="compositionally biased region" description="Polar residues" evidence="1">
    <location>
        <begin position="115"/>
        <end position="124"/>
    </location>
</feature>
<evidence type="ECO:0000313" key="3">
    <source>
        <dbReference type="Proteomes" id="UP000044938"/>
    </source>
</evidence>
<organism evidence="2 3">
    <name type="scientific">Mycobacterium tuberculosis</name>
    <dbReference type="NCBI Taxonomy" id="1773"/>
    <lineage>
        <taxon>Bacteria</taxon>
        <taxon>Bacillati</taxon>
        <taxon>Actinomycetota</taxon>
        <taxon>Actinomycetes</taxon>
        <taxon>Mycobacteriales</taxon>
        <taxon>Mycobacteriaceae</taxon>
        <taxon>Mycobacterium</taxon>
        <taxon>Mycobacterium tuberculosis complex</taxon>
    </lineage>
</organism>
<dbReference type="EMBL" id="CSAJ01001087">
    <property type="protein sequence ID" value="COX57542.1"/>
    <property type="molecule type" value="Genomic_DNA"/>
</dbReference>
<feature type="region of interest" description="Disordered" evidence="1">
    <location>
        <begin position="1"/>
        <end position="136"/>
    </location>
</feature>
<gene>
    <name evidence="2" type="ORF">ERS007720_04685</name>
</gene>
<feature type="compositionally biased region" description="Low complexity" evidence="1">
    <location>
        <begin position="1"/>
        <end position="15"/>
    </location>
</feature>
<sequence>MGPSRCAHSSRCSSRVANATSEAPNSAASRSRNACGTSTARNRGAGSSSSTNSIRSSPERSRPSTASPSPARIASAKVPITLPNRCDVRSCATSASSRTEKPSTKSASTAPASTDANWSASPTRINRAPGRTASASRAISVSDTIEVSSTTITL</sequence>
<reference evidence="2 3" key="1">
    <citation type="submission" date="2015-03" db="EMBL/GenBank/DDBJ databases">
        <authorList>
            <consortium name="Pathogen Informatics"/>
        </authorList>
    </citation>
    <scope>NUCLEOTIDE SEQUENCE [LARGE SCALE GENOMIC DNA]</scope>
    <source>
        <strain evidence="2 3">M09401471</strain>
    </source>
</reference>
<feature type="compositionally biased region" description="Low complexity" evidence="1">
    <location>
        <begin position="104"/>
        <end position="114"/>
    </location>
</feature>